<dbReference type="PROSITE" id="PS00166">
    <property type="entry name" value="ENOYL_COA_HYDRATASE"/>
    <property type="match status" value="1"/>
</dbReference>
<evidence type="ECO:0000313" key="3">
    <source>
        <dbReference type="EMBL" id="SUZ58910.1"/>
    </source>
</evidence>
<dbReference type="Gene3D" id="3.90.226.10">
    <property type="entry name" value="2-enoyl-CoA Hydratase, Chain A, domain 1"/>
    <property type="match status" value="1"/>
</dbReference>
<name>A0A381NWH5_9ZZZZ</name>
<comment type="similarity">
    <text evidence="1">Belongs to the enoyl-CoA hydratase/isomerase family.</text>
</comment>
<sequence>MSLVLKEISNHIAILTINRPEVLNAMNDEVVADLDATVQSCIEDEQVGVIILTGAGEKAFVAGADIKKMQSMGPEAALEFGKAGQQMTLTIENSPKPVIAAVNGFALGGGCEISLACHIRVASETATFGQPEVLLGILPGWGGTQRLPRLVGSGLANEIITTGRMVSALEAKSMGLVNHVVPPDELMNKCMEIANQILKNGPNAIAQSLSCIQKRMGMSMEDGLEIEVKNFSKLFATEEAKEGLSAFVEKRKPNFRN</sequence>
<dbReference type="Pfam" id="PF00378">
    <property type="entry name" value="ECH_1"/>
    <property type="match status" value="1"/>
</dbReference>
<dbReference type="EMBL" id="UINC01000649">
    <property type="protein sequence ID" value="SUZ58910.1"/>
    <property type="molecule type" value="Genomic_DNA"/>
</dbReference>
<accession>A0A381NWH5</accession>
<dbReference type="PANTHER" id="PTHR11941">
    <property type="entry name" value="ENOYL-COA HYDRATASE-RELATED"/>
    <property type="match status" value="1"/>
</dbReference>
<dbReference type="AlphaFoldDB" id="A0A381NWH5"/>
<keyword evidence="2" id="KW-0456">Lyase</keyword>
<protein>
    <recommendedName>
        <fullName evidence="4">Enoyl-CoA hydratase</fullName>
    </recommendedName>
</protein>
<reference evidence="3" key="1">
    <citation type="submission" date="2018-05" db="EMBL/GenBank/DDBJ databases">
        <authorList>
            <person name="Lanie J.A."/>
            <person name="Ng W.-L."/>
            <person name="Kazmierczak K.M."/>
            <person name="Andrzejewski T.M."/>
            <person name="Davidsen T.M."/>
            <person name="Wayne K.J."/>
            <person name="Tettelin H."/>
            <person name="Glass J.I."/>
            <person name="Rusch D."/>
            <person name="Podicherti R."/>
            <person name="Tsui H.-C.T."/>
            <person name="Winkler M.E."/>
        </authorList>
    </citation>
    <scope>NUCLEOTIDE SEQUENCE</scope>
</reference>
<dbReference type="CDD" id="cd06558">
    <property type="entry name" value="crotonase-like"/>
    <property type="match status" value="1"/>
</dbReference>
<proteinExistence type="inferred from homology"/>
<dbReference type="InterPro" id="IPR029045">
    <property type="entry name" value="ClpP/crotonase-like_dom_sf"/>
</dbReference>
<dbReference type="FunFam" id="1.10.12.10:FF:000001">
    <property type="entry name" value="Probable enoyl-CoA hydratase, mitochondrial"/>
    <property type="match status" value="1"/>
</dbReference>
<organism evidence="3">
    <name type="scientific">marine metagenome</name>
    <dbReference type="NCBI Taxonomy" id="408172"/>
    <lineage>
        <taxon>unclassified sequences</taxon>
        <taxon>metagenomes</taxon>
        <taxon>ecological metagenomes</taxon>
    </lineage>
</organism>
<dbReference type="GO" id="GO:0006635">
    <property type="term" value="P:fatty acid beta-oxidation"/>
    <property type="evidence" value="ECO:0007669"/>
    <property type="project" value="TreeGrafter"/>
</dbReference>
<gene>
    <name evidence="3" type="ORF">METZ01_LOCUS11764</name>
</gene>
<dbReference type="InterPro" id="IPR001753">
    <property type="entry name" value="Enoyl-CoA_hydra/iso"/>
</dbReference>
<dbReference type="GO" id="GO:0016836">
    <property type="term" value="F:hydro-lyase activity"/>
    <property type="evidence" value="ECO:0007669"/>
    <property type="project" value="UniProtKB-ARBA"/>
</dbReference>
<evidence type="ECO:0008006" key="4">
    <source>
        <dbReference type="Google" id="ProtNLM"/>
    </source>
</evidence>
<dbReference type="FunFam" id="3.90.226.10:FF:000009">
    <property type="entry name" value="Carnitinyl-CoA dehydratase"/>
    <property type="match status" value="1"/>
</dbReference>
<evidence type="ECO:0000256" key="1">
    <source>
        <dbReference type="ARBA" id="ARBA00005254"/>
    </source>
</evidence>
<evidence type="ECO:0000256" key="2">
    <source>
        <dbReference type="ARBA" id="ARBA00023239"/>
    </source>
</evidence>
<dbReference type="PANTHER" id="PTHR11941:SF54">
    <property type="entry name" value="ENOYL-COA HYDRATASE, MITOCHONDRIAL"/>
    <property type="match status" value="1"/>
</dbReference>
<dbReference type="InterPro" id="IPR018376">
    <property type="entry name" value="Enoyl-CoA_hyd/isom_CS"/>
</dbReference>
<dbReference type="Gene3D" id="1.10.12.10">
    <property type="entry name" value="Lyase 2-enoyl-coa Hydratase, Chain A, domain 2"/>
    <property type="match status" value="1"/>
</dbReference>
<dbReference type="InterPro" id="IPR014748">
    <property type="entry name" value="Enoyl-CoA_hydra_C"/>
</dbReference>
<dbReference type="SUPFAM" id="SSF52096">
    <property type="entry name" value="ClpP/crotonase"/>
    <property type="match status" value="1"/>
</dbReference>